<name>A0A9P0CMP7_9CUCU</name>
<evidence type="ECO:0000313" key="2">
    <source>
        <dbReference type="EMBL" id="CAH1100916.1"/>
    </source>
</evidence>
<dbReference type="OrthoDB" id="6141723at2759"/>
<keyword evidence="3" id="KW-1185">Reference proteome</keyword>
<organism evidence="2 3">
    <name type="scientific">Psylliodes chrysocephalus</name>
    <dbReference type="NCBI Taxonomy" id="3402493"/>
    <lineage>
        <taxon>Eukaryota</taxon>
        <taxon>Metazoa</taxon>
        <taxon>Ecdysozoa</taxon>
        <taxon>Arthropoda</taxon>
        <taxon>Hexapoda</taxon>
        <taxon>Insecta</taxon>
        <taxon>Pterygota</taxon>
        <taxon>Neoptera</taxon>
        <taxon>Endopterygota</taxon>
        <taxon>Coleoptera</taxon>
        <taxon>Polyphaga</taxon>
        <taxon>Cucujiformia</taxon>
        <taxon>Chrysomeloidea</taxon>
        <taxon>Chrysomelidae</taxon>
        <taxon>Galerucinae</taxon>
        <taxon>Alticini</taxon>
        <taxon>Psylliodes</taxon>
    </lineage>
</organism>
<evidence type="ECO:0000256" key="1">
    <source>
        <dbReference type="SAM" id="MobiDB-lite"/>
    </source>
</evidence>
<dbReference type="Proteomes" id="UP001153636">
    <property type="component" value="Chromosome 10"/>
</dbReference>
<feature type="region of interest" description="Disordered" evidence="1">
    <location>
        <begin position="90"/>
        <end position="135"/>
    </location>
</feature>
<sequence>MAASGRRKILRFRNYGELCDPVKFCRENLMLFVPYRDEQRDLVGFVENGEIQSCYSSVLADILREKRDFVKILQNMDELADQIVDDDLQRQGNRHDADTITSDVIIDENHNAADDNDDINGKDNSGNGRRNDNVL</sequence>
<reference evidence="2" key="1">
    <citation type="submission" date="2022-01" db="EMBL/GenBank/DDBJ databases">
        <authorList>
            <person name="King R."/>
        </authorList>
    </citation>
    <scope>NUCLEOTIDE SEQUENCE</scope>
</reference>
<dbReference type="EMBL" id="OV651822">
    <property type="protein sequence ID" value="CAH1100916.1"/>
    <property type="molecule type" value="Genomic_DNA"/>
</dbReference>
<evidence type="ECO:0000313" key="3">
    <source>
        <dbReference type="Proteomes" id="UP001153636"/>
    </source>
</evidence>
<proteinExistence type="predicted"/>
<protein>
    <submittedName>
        <fullName evidence="2">Uncharacterized protein</fullName>
    </submittedName>
</protein>
<gene>
    <name evidence="2" type="ORF">PSYICH_LOCUS2111</name>
</gene>
<dbReference type="AlphaFoldDB" id="A0A9P0CMP7"/>
<accession>A0A9P0CMP7</accession>